<reference evidence="9 10" key="1">
    <citation type="submission" date="2020-03" db="EMBL/GenBank/DDBJ databases">
        <title>Whole genome shotgun sequence of Phytohabitans flavus NBRC 107702.</title>
        <authorList>
            <person name="Komaki H."/>
            <person name="Tamura T."/>
        </authorList>
    </citation>
    <scope>NUCLEOTIDE SEQUENCE [LARGE SCALE GENOMIC DNA]</scope>
    <source>
        <strain evidence="9 10">NBRC 107702</strain>
    </source>
</reference>
<dbReference type="NCBIfam" id="TIGR02937">
    <property type="entry name" value="sigma70-ECF"/>
    <property type="match status" value="1"/>
</dbReference>
<evidence type="ECO:0000256" key="2">
    <source>
        <dbReference type="ARBA" id="ARBA00022603"/>
    </source>
</evidence>
<dbReference type="Pfam" id="PF05175">
    <property type="entry name" value="MTS"/>
    <property type="match status" value="1"/>
</dbReference>
<dbReference type="PANTHER" id="PTHR18895:SF74">
    <property type="entry name" value="MTRF1L RELEASE FACTOR GLUTAMINE METHYLTRANSFERASE"/>
    <property type="match status" value="1"/>
</dbReference>
<sequence length="460" mass="48363">MPPDEGDARLRERLVAGDGDALAEVYDRWSGLIHTLALRITDDAAAAEDITQDVFVRLWQRPEAYDPERGALRTWLCMLARSRALDWTRRREARARYHAVAGASAAAAIVSADIDESVIWHTETKVVREAVQALPDLQRQAVQLAYYRGTPTGRSRWSSTSRRVRPSHGCGSRSPTSPTASPPRASSSAEIGGVGGHGRVASPRVSIVEELRAAGCVFAEDEARLLTAGADGPADLAALVGRRVAGEPLEYVLGWAEFCGLRIAVDPGVFVPRQRTALLVHEAVTLLAGRPSPPTVVDLCCGSGAVAAAVAAAVGPVTLHAADVDPAAVRCARRNLAPAGGHAYQGDLDAPLPTALRGRVDVLVANVPYVPTAELAHMPPEARDHEPRVALDGGGDGLDVLRRVAAAAPGWLAPGGHLLIETSDRQATAAMAAFAAAGLTPRLVTDDDLGATAVVGTRIH</sequence>
<accession>A0A6F8XUC7</accession>
<dbReference type="InterPro" id="IPR013325">
    <property type="entry name" value="RNA_pol_sigma_r2"/>
</dbReference>
<feature type="domain" description="RNA polymerase sigma-70 region 2" evidence="7">
    <location>
        <begin position="26"/>
        <end position="92"/>
    </location>
</feature>
<dbReference type="Proteomes" id="UP000502508">
    <property type="component" value="Chromosome"/>
</dbReference>
<evidence type="ECO:0000256" key="1">
    <source>
        <dbReference type="ARBA" id="ARBA00012771"/>
    </source>
</evidence>
<proteinExistence type="predicted"/>
<evidence type="ECO:0000259" key="7">
    <source>
        <dbReference type="Pfam" id="PF04542"/>
    </source>
</evidence>
<dbReference type="SUPFAM" id="SSF88946">
    <property type="entry name" value="Sigma2 domain of RNA polymerase sigma factors"/>
    <property type="match status" value="1"/>
</dbReference>
<dbReference type="Pfam" id="PF04542">
    <property type="entry name" value="Sigma70_r2"/>
    <property type="match status" value="1"/>
</dbReference>
<reference evidence="9 10" key="2">
    <citation type="submission" date="2020-03" db="EMBL/GenBank/DDBJ databases">
        <authorList>
            <person name="Ichikawa N."/>
            <person name="Kimura A."/>
            <person name="Kitahashi Y."/>
            <person name="Uohara A."/>
        </authorList>
    </citation>
    <scope>NUCLEOTIDE SEQUENCE [LARGE SCALE GENOMIC DNA]</scope>
    <source>
        <strain evidence="9 10">NBRC 107702</strain>
    </source>
</reference>
<dbReference type="GO" id="GO:0032259">
    <property type="term" value="P:methylation"/>
    <property type="evidence" value="ECO:0007669"/>
    <property type="project" value="UniProtKB-KW"/>
</dbReference>
<dbReference type="InterPro" id="IPR007627">
    <property type="entry name" value="RNA_pol_sigma70_r2"/>
</dbReference>
<dbReference type="Gene3D" id="1.10.1740.10">
    <property type="match status" value="1"/>
</dbReference>
<dbReference type="AlphaFoldDB" id="A0A6F8XUC7"/>
<evidence type="ECO:0000313" key="10">
    <source>
        <dbReference type="Proteomes" id="UP000502508"/>
    </source>
</evidence>
<keyword evidence="3" id="KW-0808">Transferase</keyword>
<dbReference type="EC" id="2.1.1.297" evidence="1"/>
<evidence type="ECO:0000313" key="9">
    <source>
        <dbReference type="EMBL" id="BCB77462.1"/>
    </source>
</evidence>
<feature type="region of interest" description="Disordered" evidence="6">
    <location>
        <begin position="151"/>
        <end position="197"/>
    </location>
</feature>
<dbReference type="CDD" id="cd02440">
    <property type="entry name" value="AdoMet_MTases"/>
    <property type="match status" value="1"/>
</dbReference>
<dbReference type="GO" id="GO:0102559">
    <property type="term" value="F:peptide chain release factor N(5)-glutamine methyltransferase activity"/>
    <property type="evidence" value="ECO:0007669"/>
    <property type="project" value="UniProtKB-EC"/>
</dbReference>
<dbReference type="SUPFAM" id="SSF53335">
    <property type="entry name" value="S-adenosyl-L-methionine-dependent methyltransferases"/>
    <property type="match status" value="1"/>
</dbReference>
<feature type="domain" description="Methyltransferase small" evidence="8">
    <location>
        <begin position="292"/>
        <end position="370"/>
    </location>
</feature>
<dbReference type="EMBL" id="AP022870">
    <property type="protein sequence ID" value="BCB77462.1"/>
    <property type="molecule type" value="Genomic_DNA"/>
</dbReference>
<protein>
    <recommendedName>
        <fullName evidence="1">peptide chain release factor N(5)-glutamine methyltransferase</fullName>
        <ecNumber evidence="1">2.1.1.297</ecNumber>
    </recommendedName>
</protein>
<dbReference type="GO" id="GO:0006352">
    <property type="term" value="P:DNA-templated transcription initiation"/>
    <property type="evidence" value="ECO:0007669"/>
    <property type="project" value="InterPro"/>
</dbReference>
<dbReference type="InterPro" id="IPR050320">
    <property type="entry name" value="N5-glutamine_MTase"/>
</dbReference>
<comment type="catalytic activity">
    <reaction evidence="5">
        <text>L-glutaminyl-[peptide chain release factor] + S-adenosyl-L-methionine = N(5)-methyl-L-glutaminyl-[peptide chain release factor] + S-adenosyl-L-homocysteine + H(+)</text>
        <dbReference type="Rhea" id="RHEA:42896"/>
        <dbReference type="Rhea" id="RHEA-COMP:10271"/>
        <dbReference type="Rhea" id="RHEA-COMP:10272"/>
        <dbReference type="ChEBI" id="CHEBI:15378"/>
        <dbReference type="ChEBI" id="CHEBI:30011"/>
        <dbReference type="ChEBI" id="CHEBI:57856"/>
        <dbReference type="ChEBI" id="CHEBI:59789"/>
        <dbReference type="ChEBI" id="CHEBI:61891"/>
        <dbReference type="EC" id="2.1.1.297"/>
    </reaction>
</comment>
<dbReference type="NCBIfam" id="TIGR00536">
    <property type="entry name" value="hemK_fam"/>
    <property type="match status" value="1"/>
</dbReference>
<dbReference type="InterPro" id="IPR007848">
    <property type="entry name" value="Small_mtfrase_dom"/>
</dbReference>
<dbReference type="RefSeq" id="WP_197938621.1">
    <property type="nucleotide sequence ID" value="NZ_AP022870.1"/>
</dbReference>
<dbReference type="InterPro" id="IPR014284">
    <property type="entry name" value="RNA_pol_sigma-70_dom"/>
</dbReference>
<dbReference type="InterPro" id="IPR022446">
    <property type="entry name" value="MeTrfrase_put"/>
</dbReference>
<dbReference type="GO" id="GO:0003700">
    <property type="term" value="F:DNA-binding transcription factor activity"/>
    <property type="evidence" value="ECO:0007669"/>
    <property type="project" value="InterPro"/>
</dbReference>
<evidence type="ECO:0000256" key="6">
    <source>
        <dbReference type="SAM" id="MobiDB-lite"/>
    </source>
</evidence>
<evidence type="ECO:0000256" key="3">
    <source>
        <dbReference type="ARBA" id="ARBA00022679"/>
    </source>
</evidence>
<evidence type="ECO:0000256" key="4">
    <source>
        <dbReference type="ARBA" id="ARBA00022691"/>
    </source>
</evidence>
<keyword evidence="2" id="KW-0489">Methyltransferase</keyword>
<dbReference type="InterPro" id="IPR004556">
    <property type="entry name" value="HemK-like"/>
</dbReference>
<keyword evidence="4" id="KW-0949">S-adenosyl-L-methionine</keyword>
<dbReference type="NCBIfam" id="TIGR03704">
    <property type="entry name" value="PrmC_rel_meth"/>
    <property type="match status" value="1"/>
</dbReference>
<dbReference type="Gene3D" id="3.40.50.150">
    <property type="entry name" value="Vaccinia Virus protein VP39"/>
    <property type="match status" value="1"/>
</dbReference>
<feature type="compositionally biased region" description="Low complexity" evidence="6">
    <location>
        <begin position="151"/>
        <end position="161"/>
    </location>
</feature>
<organism evidence="9 10">
    <name type="scientific">Phytohabitans flavus</name>
    <dbReference type="NCBI Taxonomy" id="1076124"/>
    <lineage>
        <taxon>Bacteria</taxon>
        <taxon>Bacillati</taxon>
        <taxon>Actinomycetota</taxon>
        <taxon>Actinomycetes</taxon>
        <taxon>Micromonosporales</taxon>
        <taxon>Micromonosporaceae</taxon>
    </lineage>
</organism>
<dbReference type="PANTHER" id="PTHR18895">
    <property type="entry name" value="HEMK METHYLTRANSFERASE"/>
    <property type="match status" value="1"/>
</dbReference>
<name>A0A6F8XUC7_9ACTN</name>
<dbReference type="KEGG" id="pfla:Pflav_038720"/>
<dbReference type="Gene3D" id="1.10.8.10">
    <property type="entry name" value="DNA helicase RuvA subunit, C-terminal domain"/>
    <property type="match status" value="1"/>
</dbReference>
<feature type="compositionally biased region" description="Low complexity" evidence="6">
    <location>
        <begin position="172"/>
        <end position="189"/>
    </location>
</feature>
<keyword evidence="10" id="KW-1185">Reference proteome</keyword>
<evidence type="ECO:0000259" key="8">
    <source>
        <dbReference type="Pfam" id="PF05175"/>
    </source>
</evidence>
<evidence type="ECO:0000256" key="5">
    <source>
        <dbReference type="ARBA" id="ARBA00048391"/>
    </source>
</evidence>
<dbReference type="InterPro" id="IPR029063">
    <property type="entry name" value="SAM-dependent_MTases_sf"/>
</dbReference>
<gene>
    <name evidence="9" type="ORF">Pflav_038720</name>
</gene>